<evidence type="ECO:0000313" key="2">
    <source>
        <dbReference type="Proteomes" id="UP001159363"/>
    </source>
</evidence>
<dbReference type="Proteomes" id="UP001159363">
    <property type="component" value="Chromosome 4"/>
</dbReference>
<reference evidence="1 2" key="1">
    <citation type="submission" date="2023-02" db="EMBL/GenBank/DDBJ databases">
        <title>LHISI_Scaffold_Assembly.</title>
        <authorList>
            <person name="Stuart O.P."/>
            <person name="Cleave R."/>
            <person name="Magrath M.J.L."/>
            <person name="Mikheyev A.S."/>
        </authorList>
    </citation>
    <scope>NUCLEOTIDE SEQUENCE [LARGE SCALE GENOMIC DNA]</scope>
    <source>
        <strain evidence="1">Daus_M_001</strain>
        <tissue evidence="1">Leg muscle</tissue>
    </source>
</reference>
<name>A0ABQ9HK28_9NEOP</name>
<protein>
    <submittedName>
        <fullName evidence="1">Uncharacterized protein</fullName>
    </submittedName>
</protein>
<keyword evidence="2" id="KW-1185">Reference proteome</keyword>
<organism evidence="1 2">
    <name type="scientific">Dryococelus australis</name>
    <dbReference type="NCBI Taxonomy" id="614101"/>
    <lineage>
        <taxon>Eukaryota</taxon>
        <taxon>Metazoa</taxon>
        <taxon>Ecdysozoa</taxon>
        <taxon>Arthropoda</taxon>
        <taxon>Hexapoda</taxon>
        <taxon>Insecta</taxon>
        <taxon>Pterygota</taxon>
        <taxon>Neoptera</taxon>
        <taxon>Polyneoptera</taxon>
        <taxon>Phasmatodea</taxon>
        <taxon>Verophasmatodea</taxon>
        <taxon>Anareolatae</taxon>
        <taxon>Phasmatidae</taxon>
        <taxon>Eurycanthinae</taxon>
        <taxon>Dryococelus</taxon>
    </lineage>
</organism>
<accession>A0ABQ9HK28</accession>
<proteinExistence type="predicted"/>
<dbReference type="EMBL" id="JARBHB010000005">
    <property type="protein sequence ID" value="KAJ8884630.1"/>
    <property type="molecule type" value="Genomic_DNA"/>
</dbReference>
<evidence type="ECO:0000313" key="1">
    <source>
        <dbReference type="EMBL" id="KAJ8884630.1"/>
    </source>
</evidence>
<comment type="caution">
    <text evidence="1">The sequence shown here is derived from an EMBL/GenBank/DDBJ whole genome shotgun (WGS) entry which is preliminary data.</text>
</comment>
<gene>
    <name evidence="1" type="ORF">PR048_016487</name>
</gene>
<sequence length="95" mass="11692">MIEIHQKKLKIPVYHPQDWFQLGRRTGLKTPFQVHEMKHEEFLDFADIFRSGLVVRKNNIDCEKFLWHDDLWLQYRKDLRHLNYKYSHADAPSRQ</sequence>